<feature type="domain" description="Major facilitator superfamily (MFS) profile" evidence="9">
    <location>
        <begin position="30"/>
        <end position="410"/>
    </location>
</feature>
<keyword evidence="3" id="KW-1003">Cell membrane</keyword>
<comment type="caution">
    <text evidence="10">The sequence shown here is derived from an EMBL/GenBank/DDBJ whole genome shotgun (WGS) entry which is preliminary data.</text>
</comment>
<dbReference type="EMBL" id="JRZE01000006">
    <property type="protein sequence ID" value="KHF43206.1"/>
    <property type="molecule type" value="Genomic_DNA"/>
</dbReference>
<gene>
    <name evidence="10" type="ORF">MINT15_34080</name>
</gene>
<dbReference type="InterPro" id="IPR011701">
    <property type="entry name" value="MFS"/>
</dbReference>
<dbReference type="InterPro" id="IPR050171">
    <property type="entry name" value="MFS_Transporters"/>
</dbReference>
<feature type="transmembrane region" description="Helical" evidence="8">
    <location>
        <begin position="358"/>
        <end position="380"/>
    </location>
</feature>
<keyword evidence="6 8" id="KW-0472">Membrane</keyword>
<keyword evidence="4 8" id="KW-0812">Transmembrane</keyword>
<name>A0A837DBM3_9PSEU</name>
<dbReference type="OrthoDB" id="3177957at2"/>
<dbReference type="SUPFAM" id="SSF103473">
    <property type="entry name" value="MFS general substrate transporter"/>
    <property type="match status" value="1"/>
</dbReference>
<reference evidence="10 11" key="1">
    <citation type="submission" date="2014-10" db="EMBL/GenBank/DDBJ databases">
        <title>Genome sequence of Micropolyspora internatus JCM3315.</title>
        <authorList>
            <person name="Shin S.-K."/>
            <person name="Yi H."/>
        </authorList>
    </citation>
    <scope>NUCLEOTIDE SEQUENCE [LARGE SCALE GENOMIC DNA]</scope>
    <source>
        <strain evidence="10 11">JCM 3315</strain>
    </source>
</reference>
<evidence type="ECO:0000256" key="7">
    <source>
        <dbReference type="SAM" id="MobiDB-lite"/>
    </source>
</evidence>
<dbReference type="AlphaFoldDB" id="A0A837DBM3"/>
<dbReference type="PANTHER" id="PTHR23517:SF13">
    <property type="entry name" value="MAJOR FACILITATOR SUPERFAMILY MFS_1"/>
    <property type="match status" value="1"/>
</dbReference>
<evidence type="ECO:0000259" key="9">
    <source>
        <dbReference type="PROSITE" id="PS50850"/>
    </source>
</evidence>
<dbReference type="Pfam" id="PF07690">
    <property type="entry name" value="MFS_1"/>
    <property type="match status" value="1"/>
</dbReference>
<evidence type="ECO:0000256" key="6">
    <source>
        <dbReference type="ARBA" id="ARBA00023136"/>
    </source>
</evidence>
<comment type="subcellular location">
    <subcellularLocation>
        <location evidence="1">Cell membrane</location>
        <topology evidence="1">Multi-pass membrane protein</topology>
    </subcellularLocation>
</comment>
<feature type="transmembrane region" description="Helical" evidence="8">
    <location>
        <begin position="386"/>
        <end position="407"/>
    </location>
</feature>
<feature type="transmembrane region" description="Helical" evidence="8">
    <location>
        <begin position="295"/>
        <end position="314"/>
    </location>
</feature>
<evidence type="ECO:0000313" key="11">
    <source>
        <dbReference type="Proteomes" id="UP000030848"/>
    </source>
</evidence>
<dbReference type="GO" id="GO:0005886">
    <property type="term" value="C:plasma membrane"/>
    <property type="evidence" value="ECO:0007669"/>
    <property type="project" value="UniProtKB-SubCell"/>
</dbReference>
<evidence type="ECO:0000256" key="5">
    <source>
        <dbReference type="ARBA" id="ARBA00022989"/>
    </source>
</evidence>
<feature type="transmembrane region" description="Helical" evidence="8">
    <location>
        <begin position="35"/>
        <end position="54"/>
    </location>
</feature>
<keyword evidence="5 8" id="KW-1133">Transmembrane helix</keyword>
<feature type="transmembrane region" description="Helical" evidence="8">
    <location>
        <begin position="98"/>
        <end position="116"/>
    </location>
</feature>
<feature type="region of interest" description="Disordered" evidence="7">
    <location>
        <begin position="475"/>
        <end position="515"/>
    </location>
</feature>
<dbReference type="Proteomes" id="UP000030848">
    <property type="component" value="Unassembled WGS sequence"/>
</dbReference>
<dbReference type="PROSITE" id="PS50850">
    <property type="entry name" value="MFS"/>
    <property type="match status" value="1"/>
</dbReference>
<organism evidence="10 11">
    <name type="scientific">Saccharomonospora viridis</name>
    <dbReference type="NCBI Taxonomy" id="1852"/>
    <lineage>
        <taxon>Bacteria</taxon>
        <taxon>Bacillati</taxon>
        <taxon>Actinomycetota</taxon>
        <taxon>Actinomycetes</taxon>
        <taxon>Pseudonocardiales</taxon>
        <taxon>Pseudonocardiaceae</taxon>
        <taxon>Saccharomonospora</taxon>
    </lineage>
</organism>
<dbReference type="Gene3D" id="1.20.1250.20">
    <property type="entry name" value="MFS general substrate transporter like domains"/>
    <property type="match status" value="2"/>
</dbReference>
<feature type="compositionally biased region" description="Basic and acidic residues" evidence="7">
    <location>
        <begin position="427"/>
        <end position="440"/>
    </location>
</feature>
<dbReference type="GO" id="GO:0022857">
    <property type="term" value="F:transmembrane transporter activity"/>
    <property type="evidence" value="ECO:0007669"/>
    <property type="project" value="InterPro"/>
</dbReference>
<dbReference type="InterPro" id="IPR036259">
    <property type="entry name" value="MFS_trans_sf"/>
</dbReference>
<feature type="transmembrane region" description="Helical" evidence="8">
    <location>
        <begin position="66"/>
        <end position="86"/>
    </location>
</feature>
<feature type="transmembrane region" description="Helical" evidence="8">
    <location>
        <begin position="263"/>
        <end position="283"/>
    </location>
</feature>
<evidence type="ECO:0000256" key="4">
    <source>
        <dbReference type="ARBA" id="ARBA00022692"/>
    </source>
</evidence>
<feature type="transmembrane region" description="Helical" evidence="8">
    <location>
        <begin position="156"/>
        <end position="181"/>
    </location>
</feature>
<evidence type="ECO:0000256" key="1">
    <source>
        <dbReference type="ARBA" id="ARBA00004651"/>
    </source>
</evidence>
<feature type="region of interest" description="Disordered" evidence="7">
    <location>
        <begin position="417"/>
        <end position="457"/>
    </location>
</feature>
<feature type="transmembrane region" description="Helical" evidence="8">
    <location>
        <begin position="122"/>
        <end position="144"/>
    </location>
</feature>
<keyword evidence="2" id="KW-0813">Transport</keyword>
<feature type="compositionally biased region" description="Low complexity" evidence="7">
    <location>
        <begin position="490"/>
        <end position="503"/>
    </location>
</feature>
<feature type="compositionally biased region" description="Low complexity" evidence="7">
    <location>
        <begin position="441"/>
        <end position="457"/>
    </location>
</feature>
<sequence>MLARLSEELSGNGGVSAFPGRLSRRADRGVHAGRTAVYLLVVLTAGAYLPSPLYPQYQVAFGFSDLMLTLIYAMFALVSAPALLLFGPAADALGPRTVLRVGVTVAAFASTCFVLADGVGWLLVGRAAQGLALGAVTGAATMVITDHTPSANRGRASVVASMAFVAGTAVGPIAAGVVAQYAPQPQVLPYLVHLGLLAIGWHRVSALPAPPQRARRWRPTRPRIPTGMRLRFTTAAATGFLAWAVAGLFLAVIPAVLNRTAGINNLAVIGGVVGAVLVCSMAAQPFVARCGAGPAQLVGLSALLLSLLALAVTGGGSLSITMVAAAAAGVGHGLAYSGAAAAVEAIAPEDQRGAITSALYLAFYVGSGGPSVVVGLMTLWHPLDTAVSWLALVATVLTPLVGLAVVFTGRSFVPRWSLPTTTSRPHPGPEQKGAVDRNDRSTPTVSSVSSASTMSSVSSSNTVWQRRHLCHRHPGVARPGFALDDSSNDAGIGTAAAEAAVSAHQPHRPDPQKRF</sequence>
<dbReference type="PANTHER" id="PTHR23517">
    <property type="entry name" value="RESISTANCE PROTEIN MDTM, PUTATIVE-RELATED-RELATED"/>
    <property type="match status" value="1"/>
</dbReference>
<evidence type="ECO:0000313" key="10">
    <source>
        <dbReference type="EMBL" id="KHF43206.1"/>
    </source>
</evidence>
<evidence type="ECO:0000256" key="2">
    <source>
        <dbReference type="ARBA" id="ARBA00022448"/>
    </source>
</evidence>
<evidence type="ECO:0000256" key="3">
    <source>
        <dbReference type="ARBA" id="ARBA00022475"/>
    </source>
</evidence>
<feature type="transmembrane region" description="Helical" evidence="8">
    <location>
        <begin position="230"/>
        <end position="257"/>
    </location>
</feature>
<dbReference type="InterPro" id="IPR020846">
    <property type="entry name" value="MFS_dom"/>
</dbReference>
<dbReference type="RefSeq" id="WP_074988024.1">
    <property type="nucleotide sequence ID" value="NZ_FOWS01000001.1"/>
</dbReference>
<proteinExistence type="predicted"/>
<evidence type="ECO:0000256" key="8">
    <source>
        <dbReference type="SAM" id="Phobius"/>
    </source>
</evidence>
<protein>
    <submittedName>
        <fullName evidence="10">Arabinose efflux permease family protein</fullName>
    </submittedName>
</protein>
<accession>A0A837DBM3</accession>